<dbReference type="Proteomes" id="UP000018438">
    <property type="component" value="Unassembled WGS sequence"/>
</dbReference>
<proteinExistence type="predicted"/>
<name>N8WQJ4_9GAMM</name>
<comment type="caution">
    <text evidence="1">The sequence shown here is derived from an EMBL/GenBank/DDBJ whole genome shotgun (WGS) entry which is preliminary data.</text>
</comment>
<dbReference type="InterPro" id="IPR032675">
    <property type="entry name" value="LRR_dom_sf"/>
</dbReference>
<evidence type="ECO:0000313" key="1">
    <source>
        <dbReference type="EMBL" id="ENV14246.1"/>
    </source>
</evidence>
<organism evidence="1 2">
    <name type="scientific">Acinetobacter schindleri NIPH 900</name>
    <dbReference type="NCBI Taxonomy" id="1217675"/>
    <lineage>
        <taxon>Bacteria</taxon>
        <taxon>Pseudomonadati</taxon>
        <taxon>Pseudomonadota</taxon>
        <taxon>Gammaproteobacteria</taxon>
        <taxon>Moraxellales</taxon>
        <taxon>Moraxellaceae</taxon>
        <taxon>Acinetobacter</taxon>
    </lineage>
</organism>
<reference evidence="1 2" key="1">
    <citation type="submission" date="2013-02" db="EMBL/GenBank/DDBJ databases">
        <title>The Genome Sequence of Acinetobacter schindleri NIPH 900.</title>
        <authorList>
            <consortium name="The Broad Institute Genome Sequencing Platform"/>
            <consortium name="The Broad Institute Genome Sequencing Center for Infectious Disease"/>
            <person name="Cerqueira G."/>
            <person name="Feldgarden M."/>
            <person name="Courvalin P."/>
            <person name="Perichon B."/>
            <person name="Grillot-Courvalin C."/>
            <person name="Clermont D."/>
            <person name="Rocha E."/>
            <person name="Yoon E.-J."/>
            <person name="Nemec A."/>
            <person name="Walker B."/>
            <person name="Young S.K."/>
            <person name="Zeng Q."/>
            <person name="Gargeya S."/>
            <person name="Fitzgerald M."/>
            <person name="Haas B."/>
            <person name="Abouelleil A."/>
            <person name="Alvarado L."/>
            <person name="Arachchi H.M."/>
            <person name="Berlin A.M."/>
            <person name="Chapman S.B."/>
            <person name="Dewar J."/>
            <person name="Goldberg J."/>
            <person name="Griggs A."/>
            <person name="Gujja S."/>
            <person name="Hansen M."/>
            <person name="Howarth C."/>
            <person name="Imamovic A."/>
            <person name="Larimer J."/>
            <person name="McCowan C."/>
            <person name="Murphy C."/>
            <person name="Neiman D."/>
            <person name="Pearson M."/>
            <person name="Priest M."/>
            <person name="Roberts A."/>
            <person name="Saif S."/>
            <person name="Shea T."/>
            <person name="Sisk P."/>
            <person name="Sykes S."/>
            <person name="Wortman J."/>
            <person name="Nusbaum C."/>
            <person name="Birren B."/>
        </authorList>
    </citation>
    <scope>NUCLEOTIDE SEQUENCE [LARGE SCALE GENOMIC DNA]</scope>
    <source>
        <strain evidence="1 2">NIPH 900</strain>
    </source>
</reference>
<gene>
    <name evidence="1" type="ORF">F965_00489</name>
</gene>
<protein>
    <recommendedName>
        <fullName evidence="3">Leucine-rich repeat domain-containing protein</fullName>
    </recommendedName>
</protein>
<dbReference type="PANTHER" id="PTHR45661">
    <property type="entry name" value="SURFACE ANTIGEN"/>
    <property type="match status" value="1"/>
</dbReference>
<keyword evidence="2" id="KW-1185">Reference proteome</keyword>
<dbReference type="AlphaFoldDB" id="N8WQJ4"/>
<dbReference type="PATRIC" id="fig|1217675.3.peg.470"/>
<accession>N8WQJ4</accession>
<dbReference type="EMBL" id="APPI01000010">
    <property type="protein sequence ID" value="ENV14246.1"/>
    <property type="molecule type" value="Genomic_DNA"/>
</dbReference>
<dbReference type="Gene3D" id="3.80.10.10">
    <property type="entry name" value="Ribonuclease Inhibitor"/>
    <property type="match status" value="1"/>
</dbReference>
<evidence type="ECO:0000313" key="2">
    <source>
        <dbReference type="Proteomes" id="UP000018438"/>
    </source>
</evidence>
<dbReference type="InterPro" id="IPR053139">
    <property type="entry name" value="Surface_bspA-like"/>
</dbReference>
<evidence type="ECO:0008006" key="3">
    <source>
        <dbReference type="Google" id="ProtNLM"/>
    </source>
</evidence>
<dbReference type="HOGENOM" id="CLU_1109575_0_0_6"/>
<dbReference type="RefSeq" id="WP_004812471.1">
    <property type="nucleotide sequence ID" value="NZ_KB849450.1"/>
</dbReference>
<dbReference type="PANTHER" id="PTHR45661:SF3">
    <property type="entry name" value="IG-LIKE DOMAIN-CONTAINING PROTEIN"/>
    <property type="match status" value="1"/>
</dbReference>
<dbReference type="InterPro" id="IPR026906">
    <property type="entry name" value="LRR_5"/>
</dbReference>
<dbReference type="Pfam" id="PF13306">
    <property type="entry name" value="LRR_5"/>
    <property type="match status" value="1"/>
</dbReference>
<dbReference type="SUPFAM" id="SSF52058">
    <property type="entry name" value="L domain-like"/>
    <property type="match status" value="1"/>
</dbReference>
<sequence length="250" mass="27288">MATVTQKLNQIKAIKDDLRSAINSASSAEVVTHAEPFRNYPDLLRDNAVGGSTGYTSLFSITGDFTNYPHNIGSVLISKELVSIPEGAFVASTDQTAFFCVVKNLVFTGSLNRIGQGAFYGWTSLIAITFQGNVIEIQDRAFEFCFKLESVIFPDGLITLGESAFLNNMQLGLIDIPSTIQSIGRQCFYNTKNGAVIYIRAMTPPTLLGEYCFGDSQFINVIYVPQDALSAYLNAGGEWANYASKIQPIL</sequence>